<evidence type="ECO:0000256" key="2">
    <source>
        <dbReference type="ARBA" id="ARBA00023172"/>
    </source>
</evidence>
<dbReference type="CDD" id="cd00397">
    <property type="entry name" value="DNA_BRE_C"/>
    <property type="match status" value="1"/>
</dbReference>
<evidence type="ECO:0000256" key="1">
    <source>
        <dbReference type="ARBA" id="ARBA00023125"/>
    </source>
</evidence>
<dbReference type="EMBL" id="JADBEG010000001">
    <property type="protein sequence ID" value="MBE1493219.1"/>
    <property type="molecule type" value="Genomic_DNA"/>
</dbReference>
<protein>
    <submittedName>
        <fullName evidence="3">Integrase</fullName>
    </submittedName>
</protein>
<keyword evidence="4" id="KW-1185">Reference proteome</keyword>
<dbReference type="Proteomes" id="UP000631670">
    <property type="component" value="Unassembled WGS sequence"/>
</dbReference>
<dbReference type="Gene3D" id="1.10.443.10">
    <property type="entry name" value="Intergrase catalytic core"/>
    <property type="match status" value="1"/>
</dbReference>
<sequence>MTADPKDATLADPIVAAQLVLSSLGVSLEDLVEHKASEPKFVPTFTEYVPEVAAATPPSSRGLWISYWRILEREWGDRRITEPTASDLEELSLKVQERAAARSGSRGGTGARSNFTDAVKRFYRLAVRDKYVAADSNPAAGLRRPTQLRSRRRALAPMQLAEITEVAGTTGGDPVLDTLVLRHHTETACRRSGVVNLRNIDLNVADCTIWIREKGTVREQPVSRTLMYELLDHSHRRNPHGAPHDQVLRRLDGRPLTNNYYQWLWQRLGKHLNWVAQRGVSAHWIRYTTLNWVERNFGYAVAAAFAGHAPGGSRAGDTLTYVEATLAEVATALAVLVCEAHPLALPGYPPPTTAS</sequence>
<dbReference type="InterPro" id="IPR013762">
    <property type="entry name" value="Integrase-like_cat_sf"/>
</dbReference>
<evidence type="ECO:0000313" key="4">
    <source>
        <dbReference type="Proteomes" id="UP000631670"/>
    </source>
</evidence>
<name>A0ABR9HQL1_9PSEU</name>
<gene>
    <name evidence="3" type="ORF">H4696_000319</name>
</gene>
<comment type="caution">
    <text evidence="3">The sequence shown here is derived from an EMBL/GenBank/DDBJ whole genome shotgun (WGS) entry which is preliminary data.</text>
</comment>
<evidence type="ECO:0000313" key="3">
    <source>
        <dbReference type="EMBL" id="MBE1493219.1"/>
    </source>
</evidence>
<accession>A0ABR9HQL1</accession>
<dbReference type="RefSeq" id="WP_086863184.1">
    <property type="nucleotide sequence ID" value="NZ_JADBEG010000001.1"/>
</dbReference>
<organism evidence="3 4">
    <name type="scientific">Amycolatopsis lexingtonensis</name>
    <dbReference type="NCBI Taxonomy" id="218822"/>
    <lineage>
        <taxon>Bacteria</taxon>
        <taxon>Bacillati</taxon>
        <taxon>Actinomycetota</taxon>
        <taxon>Actinomycetes</taxon>
        <taxon>Pseudonocardiales</taxon>
        <taxon>Pseudonocardiaceae</taxon>
        <taxon>Amycolatopsis</taxon>
    </lineage>
</organism>
<dbReference type="Gene3D" id="1.10.150.130">
    <property type="match status" value="1"/>
</dbReference>
<dbReference type="SUPFAM" id="SSF56349">
    <property type="entry name" value="DNA breaking-rejoining enzymes"/>
    <property type="match status" value="1"/>
</dbReference>
<keyword evidence="1" id="KW-0238">DNA-binding</keyword>
<reference evidence="3 4" key="1">
    <citation type="submission" date="2020-10" db="EMBL/GenBank/DDBJ databases">
        <title>Sequencing the genomes of 1000 actinobacteria strains.</title>
        <authorList>
            <person name="Klenk H.-P."/>
        </authorList>
    </citation>
    <scope>NUCLEOTIDE SEQUENCE [LARGE SCALE GENOMIC DNA]</scope>
    <source>
        <strain evidence="3 4">DSM 44653</strain>
    </source>
</reference>
<proteinExistence type="predicted"/>
<dbReference type="InterPro" id="IPR010998">
    <property type="entry name" value="Integrase_recombinase_N"/>
</dbReference>
<keyword evidence="2" id="KW-0233">DNA recombination</keyword>
<dbReference type="InterPro" id="IPR011010">
    <property type="entry name" value="DNA_brk_join_enz"/>
</dbReference>